<protein>
    <submittedName>
        <fullName evidence="2">VOC family protein</fullName>
    </submittedName>
</protein>
<dbReference type="OrthoDB" id="9792626at2"/>
<dbReference type="AlphaFoldDB" id="A0A3G8YB49"/>
<dbReference type="EMBL" id="CP034183">
    <property type="protein sequence ID" value="AZI41427.1"/>
    <property type="molecule type" value="Genomic_DNA"/>
</dbReference>
<evidence type="ECO:0000259" key="1">
    <source>
        <dbReference type="PROSITE" id="PS51819"/>
    </source>
</evidence>
<evidence type="ECO:0000313" key="3">
    <source>
        <dbReference type="Proteomes" id="UP000276417"/>
    </source>
</evidence>
<dbReference type="Gene3D" id="3.10.180.10">
    <property type="entry name" value="2,3-Dihydroxybiphenyl 1,2-Dioxygenase, domain 1"/>
    <property type="match status" value="2"/>
</dbReference>
<proteinExistence type="predicted"/>
<dbReference type="Proteomes" id="UP000276417">
    <property type="component" value="Chromosome 1"/>
</dbReference>
<dbReference type="Pfam" id="PF00903">
    <property type="entry name" value="Glyoxalase"/>
    <property type="match status" value="2"/>
</dbReference>
<feature type="domain" description="VOC" evidence="1">
    <location>
        <begin position="17"/>
        <end position="131"/>
    </location>
</feature>
<feature type="domain" description="VOC" evidence="1">
    <location>
        <begin position="173"/>
        <end position="285"/>
    </location>
</feature>
<dbReference type="SUPFAM" id="SSF54593">
    <property type="entry name" value="Glyoxalase/Bleomycin resistance protein/Dihydroxybiphenyl dioxygenase"/>
    <property type="match status" value="2"/>
</dbReference>
<dbReference type="KEGG" id="dph:EHF33_00550"/>
<accession>A0A3G8YB49</accession>
<dbReference type="RefSeq" id="WP_124867141.1">
    <property type="nucleotide sequence ID" value="NZ_CP034183.1"/>
</dbReference>
<keyword evidence="3" id="KW-1185">Reference proteome</keyword>
<evidence type="ECO:0000313" key="2">
    <source>
        <dbReference type="EMBL" id="AZI41427.1"/>
    </source>
</evidence>
<reference evidence="2 3" key="1">
    <citation type="submission" date="2018-11" db="EMBL/GenBank/DDBJ databases">
        <title>Deinococcus shelandsis sp. nov., isolated from South Shetland Islands soil of Antarctica.</title>
        <authorList>
            <person name="Tian J."/>
        </authorList>
    </citation>
    <scope>NUCLEOTIDE SEQUENCE [LARGE SCALE GENOMIC DNA]</scope>
    <source>
        <strain evidence="2 3">S14-83T</strain>
    </source>
</reference>
<dbReference type="PANTHER" id="PTHR43279:SF1">
    <property type="entry name" value="CATECHOL-2,3-DIOXYGENASE"/>
    <property type="match status" value="1"/>
</dbReference>
<name>A0A3G8YB49_9DEIO</name>
<sequence length="285" mass="30929">MTSQPAVDPIHFSASLAPAEVELSVRDLARSVAFYREVLGLQVRSHTSHRAELGTAERPLIVLHALDNPQPPQRSTGLYHLALLLPGRADLGRFLKHVSDLGLRVGASDHLVSEAIYLNDPDGHGIEVYRDRLRSEWPQVDGQLVMATDPLDAAGVLGSSEGTVWTGLPSGTVMGHIHLKVSDQQTATAFYQLIGFELTVQFLGASFLSAGGYHHHLGLNVWESRAAPAPAEDTPALRRAHFQLSRDDLAGLKERLQSAGLPFEEGESFADLTDPAGNQLRFSVN</sequence>
<dbReference type="PROSITE" id="PS51819">
    <property type="entry name" value="VOC"/>
    <property type="match status" value="2"/>
</dbReference>
<dbReference type="InterPro" id="IPR029068">
    <property type="entry name" value="Glyas_Bleomycin-R_OHBP_Dase"/>
</dbReference>
<dbReference type="InterPro" id="IPR004360">
    <property type="entry name" value="Glyas_Fos-R_dOase_dom"/>
</dbReference>
<dbReference type="InterPro" id="IPR037523">
    <property type="entry name" value="VOC_core"/>
</dbReference>
<dbReference type="PANTHER" id="PTHR43279">
    <property type="entry name" value="CATECHOL-2,3-DIOXYGENASE"/>
    <property type="match status" value="1"/>
</dbReference>
<gene>
    <name evidence="2" type="ORF">EHF33_00550</name>
</gene>
<organism evidence="2 3">
    <name type="scientific">Deinococcus psychrotolerans</name>
    <dbReference type="NCBI Taxonomy" id="2489213"/>
    <lineage>
        <taxon>Bacteria</taxon>
        <taxon>Thermotogati</taxon>
        <taxon>Deinococcota</taxon>
        <taxon>Deinococci</taxon>
        <taxon>Deinococcales</taxon>
        <taxon>Deinococcaceae</taxon>
        <taxon>Deinococcus</taxon>
    </lineage>
</organism>